<protein>
    <submittedName>
        <fullName evidence="1">Uncharacterized protein</fullName>
    </submittedName>
</protein>
<dbReference type="AlphaFoldDB" id="A0A382E9Z5"/>
<proteinExistence type="predicted"/>
<dbReference type="EMBL" id="UINC01043310">
    <property type="protein sequence ID" value="SVB47162.1"/>
    <property type="molecule type" value="Genomic_DNA"/>
</dbReference>
<sequence length="35" mass="4144">MKQKISSRAGAVLFSFWLFVAYDEGFELFNPDWWG</sequence>
<accession>A0A382E9Z5</accession>
<evidence type="ECO:0000313" key="1">
    <source>
        <dbReference type="EMBL" id="SVB47162.1"/>
    </source>
</evidence>
<name>A0A382E9Z5_9ZZZZ</name>
<reference evidence="1" key="1">
    <citation type="submission" date="2018-05" db="EMBL/GenBank/DDBJ databases">
        <authorList>
            <person name="Lanie J.A."/>
            <person name="Ng W.-L."/>
            <person name="Kazmierczak K.M."/>
            <person name="Andrzejewski T.M."/>
            <person name="Davidsen T.M."/>
            <person name="Wayne K.J."/>
            <person name="Tettelin H."/>
            <person name="Glass J.I."/>
            <person name="Rusch D."/>
            <person name="Podicherti R."/>
            <person name="Tsui H.-C.T."/>
            <person name="Winkler M.E."/>
        </authorList>
    </citation>
    <scope>NUCLEOTIDE SEQUENCE</scope>
</reference>
<organism evidence="1">
    <name type="scientific">marine metagenome</name>
    <dbReference type="NCBI Taxonomy" id="408172"/>
    <lineage>
        <taxon>unclassified sequences</taxon>
        <taxon>metagenomes</taxon>
        <taxon>ecological metagenomes</taxon>
    </lineage>
</organism>
<gene>
    <name evidence="1" type="ORF">METZ01_LOCUS200016</name>
</gene>